<dbReference type="InterPro" id="IPR036388">
    <property type="entry name" value="WH-like_DNA-bd_sf"/>
</dbReference>
<dbReference type="NCBIfam" id="TIGR00589">
    <property type="entry name" value="ogt"/>
    <property type="match status" value="1"/>
</dbReference>
<dbReference type="RefSeq" id="WP_272985774.1">
    <property type="nucleotide sequence ID" value="NZ_DSFH01000065.1"/>
</dbReference>
<feature type="domain" description="Methylated-DNA-[protein]-cysteine S-methyltransferase DNA binding" evidence="7">
    <location>
        <begin position="10"/>
        <end position="82"/>
    </location>
</feature>
<dbReference type="AlphaFoldDB" id="A0A7C2VP63"/>
<comment type="catalytic activity">
    <reaction evidence="1">
        <text>a 4-O-methyl-thymidine in DNA + L-cysteinyl-[protein] = a thymidine in DNA + S-methyl-L-cysteinyl-[protein]</text>
        <dbReference type="Rhea" id="RHEA:53428"/>
        <dbReference type="Rhea" id="RHEA-COMP:10131"/>
        <dbReference type="Rhea" id="RHEA-COMP:10132"/>
        <dbReference type="Rhea" id="RHEA-COMP:13555"/>
        <dbReference type="Rhea" id="RHEA-COMP:13556"/>
        <dbReference type="ChEBI" id="CHEBI:29950"/>
        <dbReference type="ChEBI" id="CHEBI:82612"/>
        <dbReference type="ChEBI" id="CHEBI:137386"/>
        <dbReference type="ChEBI" id="CHEBI:137387"/>
        <dbReference type="EC" id="2.1.1.63"/>
    </reaction>
</comment>
<proteinExistence type="predicted"/>
<keyword evidence="4" id="KW-0227">DNA damage</keyword>
<dbReference type="SUPFAM" id="SSF46767">
    <property type="entry name" value="Methylated DNA-protein cysteine methyltransferase, C-terminal domain"/>
    <property type="match status" value="1"/>
</dbReference>
<evidence type="ECO:0000256" key="2">
    <source>
        <dbReference type="ARBA" id="ARBA00022603"/>
    </source>
</evidence>
<evidence type="ECO:0000313" key="8">
    <source>
        <dbReference type="EMBL" id="HEW64441.1"/>
    </source>
</evidence>
<keyword evidence="5" id="KW-0234">DNA repair</keyword>
<dbReference type="PROSITE" id="PS00374">
    <property type="entry name" value="MGMT"/>
    <property type="match status" value="1"/>
</dbReference>
<evidence type="ECO:0000256" key="4">
    <source>
        <dbReference type="ARBA" id="ARBA00022763"/>
    </source>
</evidence>
<dbReference type="CDD" id="cd06445">
    <property type="entry name" value="ATase"/>
    <property type="match status" value="1"/>
</dbReference>
<dbReference type="PANTHER" id="PTHR10815:SF13">
    <property type="entry name" value="METHYLATED-DNA--PROTEIN-CYSTEINE METHYLTRANSFERASE"/>
    <property type="match status" value="1"/>
</dbReference>
<dbReference type="Gene3D" id="1.10.10.10">
    <property type="entry name" value="Winged helix-like DNA-binding domain superfamily/Winged helix DNA-binding domain"/>
    <property type="match status" value="1"/>
</dbReference>
<comment type="catalytic activity">
    <reaction evidence="6">
        <text>a 6-O-methyl-2'-deoxyguanosine in DNA + L-cysteinyl-[protein] = S-methyl-L-cysteinyl-[protein] + a 2'-deoxyguanosine in DNA</text>
        <dbReference type="Rhea" id="RHEA:24000"/>
        <dbReference type="Rhea" id="RHEA-COMP:10131"/>
        <dbReference type="Rhea" id="RHEA-COMP:10132"/>
        <dbReference type="Rhea" id="RHEA-COMP:11367"/>
        <dbReference type="Rhea" id="RHEA-COMP:11368"/>
        <dbReference type="ChEBI" id="CHEBI:29950"/>
        <dbReference type="ChEBI" id="CHEBI:82612"/>
        <dbReference type="ChEBI" id="CHEBI:85445"/>
        <dbReference type="ChEBI" id="CHEBI:85448"/>
        <dbReference type="EC" id="2.1.1.63"/>
    </reaction>
</comment>
<dbReference type="Pfam" id="PF01035">
    <property type="entry name" value="DNA_binding_1"/>
    <property type="match status" value="1"/>
</dbReference>
<comment type="caution">
    <text evidence="8">The sequence shown here is derived from an EMBL/GenBank/DDBJ whole genome shotgun (WGS) entry which is preliminary data.</text>
</comment>
<accession>A0A7C2VP63</accession>
<dbReference type="GO" id="GO:0032259">
    <property type="term" value="P:methylation"/>
    <property type="evidence" value="ECO:0007669"/>
    <property type="project" value="UniProtKB-KW"/>
</dbReference>
<dbReference type="Proteomes" id="UP000886076">
    <property type="component" value="Unassembled WGS sequence"/>
</dbReference>
<organism evidence="8">
    <name type="scientific">Fervidicoccus fontis</name>
    <dbReference type="NCBI Taxonomy" id="683846"/>
    <lineage>
        <taxon>Archaea</taxon>
        <taxon>Thermoproteota</taxon>
        <taxon>Thermoprotei</taxon>
        <taxon>Fervidicoccales</taxon>
        <taxon>Fervidicoccaceae</taxon>
        <taxon>Fervidicoccus</taxon>
    </lineage>
</organism>
<evidence type="ECO:0000256" key="6">
    <source>
        <dbReference type="ARBA" id="ARBA00049348"/>
    </source>
</evidence>
<dbReference type="InterPro" id="IPR036217">
    <property type="entry name" value="MethylDNA_cys_MeTrfase_DNAb"/>
</dbReference>
<dbReference type="PANTHER" id="PTHR10815">
    <property type="entry name" value="METHYLATED-DNA--PROTEIN-CYSTEINE METHYLTRANSFERASE"/>
    <property type="match status" value="1"/>
</dbReference>
<evidence type="ECO:0000256" key="5">
    <source>
        <dbReference type="ARBA" id="ARBA00023204"/>
    </source>
</evidence>
<protein>
    <submittedName>
        <fullName evidence="8">MGMT family protein</fullName>
    </submittedName>
</protein>
<evidence type="ECO:0000256" key="1">
    <source>
        <dbReference type="ARBA" id="ARBA00001286"/>
    </source>
</evidence>
<dbReference type="InterPro" id="IPR014048">
    <property type="entry name" value="MethylDNA_cys_MeTrfase_DNA-bd"/>
</dbReference>
<evidence type="ECO:0000256" key="3">
    <source>
        <dbReference type="ARBA" id="ARBA00022679"/>
    </source>
</evidence>
<keyword evidence="2" id="KW-0489">Methyltransferase</keyword>
<sequence length="102" mass="11501">MDKLELVKILLQLIPPGKVTSYSELSKITGWSQRSVGKILSKNDEPILVPCHRVVMKNGNLGGYSAFSGKEFKRRLLELEGVEFCSNGKIKRSNFYKLSEIL</sequence>
<dbReference type="InterPro" id="IPR001497">
    <property type="entry name" value="MethylDNA_cys_MeTrfase_AS"/>
</dbReference>
<evidence type="ECO:0000259" key="7">
    <source>
        <dbReference type="Pfam" id="PF01035"/>
    </source>
</evidence>
<dbReference type="GO" id="GO:0006281">
    <property type="term" value="P:DNA repair"/>
    <property type="evidence" value="ECO:0007669"/>
    <property type="project" value="UniProtKB-KW"/>
</dbReference>
<dbReference type="EMBL" id="DSFH01000065">
    <property type="protein sequence ID" value="HEW64441.1"/>
    <property type="molecule type" value="Genomic_DNA"/>
</dbReference>
<gene>
    <name evidence="8" type="ORF">ENO39_05245</name>
</gene>
<dbReference type="GO" id="GO:0003908">
    <property type="term" value="F:methylated-DNA-[protein]-cysteine S-methyltransferase activity"/>
    <property type="evidence" value="ECO:0007669"/>
    <property type="project" value="UniProtKB-EC"/>
</dbReference>
<reference evidence="8" key="1">
    <citation type="journal article" date="2020" name="mSystems">
        <title>Genome- and Community-Level Interaction Insights into Carbon Utilization and Element Cycling Functions of Hydrothermarchaeota in Hydrothermal Sediment.</title>
        <authorList>
            <person name="Zhou Z."/>
            <person name="Liu Y."/>
            <person name="Xu W."/>
            <person name="Pan J."/>
            <person name="Luo Z.H."/>
            <person name="Li M."/>
        </authorList>
    </citation>
    <scope>NUCLEOTIDE SEQUENCE [LARGE SCALE GENOMIC DNA]</scope>
    <source>
        <strain evidence="8">SpSt-1261</strain>
    </source>
</reference>
<keyword evidence="3" id="KW-0808">Transferase</keyword>
<name>A0A7C2VP63_9CREN</name>